<gene>
    <name evidence="2" type="ORF">BCR33DRAFT_737503</name>
</gene>
<reference evidence="2 3" key="1">
    <citation type="submission" date="2016-07" db="EMBL/GenBank/DDBJ databases">
        <title>Pervasive Adenine N6-methylation of Active Genes in Fungi.</title>
        <authorList>
            <consortium name="DOE Joint Genome Institute"/>
            <person name="Mondo S.J."/>
            <person name="Dannebaum R.O."/>
            <person name="Kuo R.C."/>
            <person name="Labutti K."/>
            <person name="Haridas S."/>
            <person name="Kuo A."/>
            <person name="Salamov A."/>
            <person name="Ahrendt S.R."/>
            <person name="Lipzen A."/>
            <person name="Sullivan W."/>
            <person name="Andreopoulos W.B."/>
            <person name="Clum A."/>
            <person name="Lindquist E."/>
            <person name="Daum C."/>
            <person name="Ramamoorthy G.K."/>
            <person name="Gryganskyi A."/>
            <person name="Culley D."/>
            <person name="Magnuson J.K."/>
            <person name="James T.Y."/>
            <person name="O'Malley M.A."/>
            <person name="Stajich J.E."/>
            <person name="Spatafora J.W."/>
            <person name="Visel A."/>
            <person name="Grigoriev I.V."/>
        </authorList>
    </citation>
    <scope>NUCLEOTIDE SEQUENCE [LARGE SCALE GENOMIC DNA]</scope>
    <source>
        <strain evidence="2 3">JEL800</strain>
    </source>
</reference>
<evidence type="ECO:0000313" key="2">
    <source>
        <dbReference type="EMBL" id="ORY45107.1"/>
    </source>
</evidence>
<sequence>MSVFGRSFGSSSTPETPPVFGGDEDEILDVRADRFSSRNIEGCRFEEVCLCYSIGCTTTQPLDQLKAARESLKQEYIRSGKILADGAQVSLENAIQMTGECLDMCPEFERHERWFQDNLADPFELVRVGLV</sequence>
<accession>A0A1Y2CDZ0</accession>
<protein>
    <submittedName>
        <fullName evidence="2">Uncharacterized protein</fullName>
    </submittedName>
</protein>
<comment type="caution">
    <text evidence="2">The sequence shown here is derived from an EMBL/GenBank/DDBJ whole genome shotgun (WGS) entry which is preliminary data.</text>
</comment>
<proteinExistence type="predicted"/>
<name>A0A1Y2CDZ0_9FUNG</name>
<organism evidence="2 3">
    <name type="scientific">Rhizoclosmatium globosum</name>
    <dbReference type="NCBI Taxonomy" id="329046"/>
    <lineage>
        <taxon>Eukaryota</taxon>
        <taxon>Fungi</taxon>
        <taxon>Fungi incertae sedis</taxon>
        <taxon>Chytridiomycota</taxon>
        <taxon>Chytridiomycota incertae sedis</taxon>
        <taxon>Chytridiomycetes</taxon>
        <taxon>Chytridiales</taxon>
        <taxon>Chytriomycetaceae</taxon>
        <taxon>Rhizoclosmatium</taxon>
    </lineage>
</organism>
<dbReference type="STRING" id="329046.A0A1Y2CDZ0"/>
<keyword evidence="3" id="KW-1185">Reference proteome</keyword>
<dbReference type="AlphaFoldDB" id="A0A1Y2CDZ0"/>
<dbReference type="EMBL" id="MCGO01000020">
    <property type="protein sequence ID" value="ORY45107.1"/>
    <property type="molecule type" value="Genomic_DNA"/>
</dbReference>
<evidence type="ECO:0000256" key="1">
    <source>
        <dbReference type="SAM" id="MobiDB-lite"/>
    </source>
</evidence>
<evidence type="ECO:0000313" key="3">
    <source>
        <dbReference type="Proteomes" id="UP000193642"/>
    </source>
</evidence>
<feature type="region of interest" description="Disordered" evidence="1">
    <location>
        <begin position="1"/>
        <end position="23"/>
    </location>
</feature>
<dbReference type="OrthoDB" id="264795at2759"/>
<dbReference type="Proteomes" id="UP000193642">
    <property type="component" value="Unassembled WGS sequence"/>
</dbReference>